<dbReference type="InterPro" id="IPR013103">
    <property type="entry name" value="RVT_2"/>
</dbReference>
<organism evidence="2">
    <name type="scientific">Fagus sylvatica</name>
    <name type="common">Beechnut</name>
    <dbReference type="NCBI Taxonomy" id="28930"/>
    <lineage>
        <taxon>Eukaryota</taxon>
        <taxon>Viridiplantae</taxon>
        <taxon>Streptophyta</taxon>
        <taxon>Embryophyta</taxon>
        <taxon>Tracheophyta</taxon>
        <taxon>Spermatophyta</taxon>
        <taxon>Magnoliopsida</taxon>
        <taxon>eudicotyledons</taxon>
        <taxon>Gunneridae</taxon>
        <taxon>Pentapetalae</taxon>
        <taxon>rosids</taxon>
        <taxon>fabids</taxon>
        <taxon>Fagales</taxon>
        <taxon>Fagaceae</taxon>
        <taxon>Fagus</taxon>
    </lineage>
</organism>
<feature type="domain" description="Reverse transcriptase Ty1/copia-type" evidence="1">
    <location>
        <begin position="2"/>
        <end position="65"/>
    </location>
</feature>
<protein>
    <recommendedName>
        <fullName evidence="1">Reverse transcriptase Ty1/copia-type domain-containing protein</fullName>
    </recommendedName>
</protein>
<dbReference type="PANTHER" id="PTHR11439:SF498">
    <property type="entry name" value="DNAK FAMILY PROTEIN"/>
    <property type="match status" value="1"/>
</dbReference>
<proteinExistence type="predicted"/>
<dbReference type="InterPro" id="IPR043502">
    <property type="entry name" value="DNA/RNA_pol_sf"/>
</dbReference>
<sequence>MGYTQKEGFDYYDTFSPIEKFGTVRVLLAIAVVNNWHLAQLDVNNVFLYGDLHEEVYMSIPTRSNYSLFTQQQGSSFIALLVYVDDILITSNNLEAINQLKVFLDRQFKLKDLGNLRYFLGLEVARSNTGIALCQIKYALDIVNAARMIGCKTARFPKEQNCKISKTEGNLLNDPSIYRRLVGKLLYLTLTRPDITYVVHKLSQYMDKPRETHLQAAYRVMQYIKGSPGKGLFFSSKSQLHLKAFNDSD</sequence>
<dbReference type="SUPFAM" id="SSF56672">
    <property type="entry name" value="DNA/RNA polymerases"/>
    <property type="match status" value="1"/>
</dbReference>
<dbReference type="EMBL" id="OIVN01005829">
    <property type="protein sequence ID" value="SPD24171.1"/>
    <property type="molecule type" value="Genomic_DNA"/>
</dbReference>
<feature type="domain" description="Reverse transcriptase Ty1/copia-type" evidence="1">
    <location>
        <begin position="66"/>
        <end position="158"/>
    </location>
</feature>
<reference evidence="2" key="1">
    <citation type="submission" date="2018-02" db="EMBL/GenBank/DDBJ databases">
        <authorList>
            <person name="Cohen D.B."/>
            <person name="Kent A.D."/>
        </authorList>
    </citation>
    <scope>NUCLEOTIDE SEQUENCE</scope>
</reference>
<gene>
    <name evidence="2" type="ORF">FSB_LOCUS52053</name>
</gene>
<evidence type="ECO:0000259" key="1">
    <source>
        <dbReference type="Pfam" id="PF07727"/>
    </source>
</evidence>
<dbReference type="PANTHER" id="PTHR11439">
    <property type="entry name" value="GAG-POL-RELATED RETROTRANSPOSON"/>
    <property type="match status" value="1"/>
</dbReference>
<dbReference type="Pfam" id="PF07727">
    <property type="entry name" value="RVT_2"/>
    <property type="match status" value="2"/>
</dbReference>
<name>A0A2N9IJP3_FAGSY</name>
<dbReference type="AlphaFoldDB" id="A0A2N9IJP3"/>
<accession>A0A2N9IJP3</accession>
<evidence type="ECO:0000313" key="2">
    <source>
        <dbReference type="EMBL" id="SPD24171.1"/>
    </source>
</evidence>